<feature type="domain" description="FecR protein" evidence="3">
    <location>
        <begin position="128"/>
        <end position="230"/>
    </location>
</feature>
<proteinExistence type="predicted"/>
<dbReference type="PIRSF" id="PIRSF029644">
    <property type="entry name" value="UCP029644"/>
    <property type="match status" value="1"/>
</dbReference>
<evidence type="ECO:0008006" key="6">
    <source>
        <dbReference type="Google" id="ProtNLM"/>
    </source>
</evidence>
<dbReference type="Gene3D" id="3.10.350.10">
    <property type="entry name" value="LysM domain"/>
    <property type="match status" value="1"/>
</dbReference>
<dbReference type="PANTHER" id="PTHR38731:SF1">
    <property type="entry name" value="FECR PROTEIN DOMAIN-CONTAINING PROTEIN"/>
    <property type="match status" value="1"/>
</dbReference>
<reference evidence="4 5" key="1">
    <citation type="submission" date="2016-04" db="EMBL/GenBank/DDBJ databases">
        <title>Complete genome sequence of natural rubber-degrading, novel Gram-negative bacterium, Rhizobacter gummiphilus strain NS21.</title>
        <authorList>
            <person name="Tabata M."/>
            <person name="Kasai D."/>
            <person name="Fukuda M."/>
        </authorList>
    </citation>
    <scope>NUCLEOTIDE SEQUENCE [LARGE SCALE GENOMIC DNA]</scope>
    <source>
        <strain evidence="4 5">NS21</strain>
    </source>
</reference>
<dbReference type="Gene3D" id="2.60.120.1440">
    <property type="match status" value="1"/>
</dbReference>
<evidence type="ECO:0000256" key="1">
    <source>
        <dbReference type="SAM" id="SignalP"/>
    </source>
</evidence>
<dbReference type="Pfam" id="PF01476">
    <property type="entry name" value="LysM"/>
    <property type="match status" value="1"/>
</dbReference>
<dbReference type="AlphaFoldDB" id="A0A1W6L3M1"/>
<sequence length="551" mass="59103">MIMGRRTTRGWIRTACAFACLATAAARAEPAAPDEWHYRIAPGDTLIGLGRLYLDGPLRWREVQALNRIKDPYRLVPGSVVRLPLGWVSHQVAMAEAVFVRGDASVQREGEATPRPLAAGAALRTGDLLRTGADASATVRFADGSRLMVVPGTTLKVGRLLSIGKPAVPDISVQLIEGTSELRVPPTSAPTRRFEVRTPAVNLGVRGTEFRAGVDPAGERSRLEVLEGRVAADGEKASVSVPAGRGLVATPGGALAAPRPLPPAPDLSGLPARLERLPLRLGWPAIPGAVAYRAQVFAPNAPDQLLLDATPTAPEARWADLPDGRYVLRVRGRDADGLEGRDGDRPFELKARPDAPFTLAPVPDAKAYGDAVTLTWAQVEPAERYHVQVAADATFAQPLFDREDVSTPKVAVPLPPGPYHWRVASIAAGNDRGPFGDPVRFEQRAMPASPALEAPQVSPDGLQVRWGQLLPGQTAHFQVAEDPGFTVLVDDRRTTEQPAAVATPAPGTYYLRARTIDADGFEGPFGAAQRVEVPRSNWWLLMPAVMMIFLL</sequence>
<dbReference type="InterPro" id="IPR016930">
    <property type="entry name" value="UCP029644"/>
</dbReference>
<organism evidence="4 5">
    <name type="scientific">Piscinibacter gummiphilus</name>
    <dbReference type="NCBI Taxonomy" id="946333"/>
    <lineage>
        <taxon>Bacteria</taxon>
        <taxon>Pseudomonadati</taxon>
        <taxon>Pseudomonadota</taxon>
        <taxon>Betaproteobacteria</taxon>
        <taxon>Burkholderiales</taxon>
        <taxon>Sphaerotilaceae</taxon>
        <taxon>Piscinibacter</taxon>
    </lineage>
</organism>
<dbReference type="Gene3D" id="2.60.40.10">
    <property type="entry name" value="Immunoglobulins"/>
    <property type="match status" value="2"/>
</dbReference>
<evidence type="ECO:0000259" key="3">
    <source>
        <dbReference type="Pfam" id="PF04773"/>
    </source>
</evidence>
<evidence type="ECO:0000313" key="4">
    <source>
        <dbReference type="EMBL" id="ARN18833.1"/>
    </source>
</evidence>
<dbReference type="Proteomes" id="UP000193427">
    <property type="component" value="Chromosome"/>
</dbReference>
<dbReference type="InterPro" id="IPR018392">
    <property type="entry name" value="LysM"/>
</dbReference>
<accession>A0A1W6L3M1</accession>
<evidence type="ECO:0000313" key="5">
    <source>
        <dbReference type="Proteomes" id="UP000193427"/>
    </source>
</evidence>
<name>A0A1W6L3M1_9BURK</name>
<dbReference type="Pfam" id="PF04773">
    <property type="entry name" value="FecR"/>
    <property type="match status" value="1"/>
</dbReference>
<keyword evidence="1" id="KW-0732">Signal</keyword>
<dbReference type="InterPro" id="IPR006860">
    <property type="entry name" value="FecR"/>
</dbReference>
<dbReference type="InterPro" id="IPR036779">
    <property type="entry name" value="LysM_dom_sf"/>
</dbReference>
<dbReference type="STRING" id="946333.A4W93_02220"/>
<dbReference type="EMBL" id="CP015118">
    <property type="protein sequence ID" value="ARN18833.1"/>
    <property type="molecule type" value="Genomic_DNA"/>
</dbReference>
<feature type="domain" description="LysM" evidence="2">
    <location>
        <begin position="38"/>
        <end position="84"/>
    </location>
</feature>
<protein>
    <recommendedName>
        <fullName evidence="6">LysM domain-containing protein</fullName>
    </recommendedName>
</protein>
<dbReference type="InterPro" id="IPR013783">
    <property type="entry name" value="Ig-like_fold"/>
</dbReference>
<feature type="signal peptide" evidence="1">
    <location>
        <begin position="1"/>
        <end position="28"/>
    </location>
</feature>
<dbReference type="KEGG" id="rgu:A4W93_02220"/>
<feature type="chain" id="PRO_5012506787" description="LysM domain-containing protein" evidence="1">
    <location>
        <begin position="29"/>
        <end position="551"/>
    </location>
</feature>
<evidence type="ECO:0000259" key="2">
    <source>
        <dbReference type="Pfam" id="PF01476"/>
    </source>
</evidence>
<gene>
    <name evidence="4" type="ORF">A4W93_02220</name>
</gene>
<keyword evidence="5" id="KW-1185">Reference proteome</keyword>
<dbReference type="PANTHER" id="PTHR38731">
    <property type="entry name" value="LIPL45-RELATED LIPOPROTEIN-RELATED"/>
    <property type="match status" value="1"/>
</dbReference>